<dbReference type="GO" id="GO:0030366">
    <property type="term" value="F:molybdopterin synthase activity"/>
    <property type="evidence" value="ECO:0007669"/>
    <property type="project" value="UniProtKB-EC"/>
</dbReference>
<comment type="caution">
    <text evidence="11">The sequence shown here is derived from an EMBL/GenBank/DDBJ whole genome shotgun (WGS) entry which is preliminary data.</text>
</comment>
<comment type="catalytic activity">
    <reaction evidence="10">
        <text>2 [molybdopterin-synthase sulfur-carrier protein]-C-terminal-Gly-aminoethanethioate + cyclic pyranopterin phosphate + H2O = molybdopterin + 2 [molybdopterin-synthase sulfur-carrier protein]-C-terminal Gly-Gly + 2 H(+)</text>
        <dbReference type="Rhea" id="RHEA:26333"/>
        <dbReference type="Rhea" id="RHEA-COMP:12202"/>
        <dbReference type="Rhea" id="RHEA-COMP:19907"/>
        <dbReference type="ChEBI" id="CHEBI:15377"/>
        <dbReference type="ChEBI" id="CHEBI:15378"/>
        <dbReference type="ChEBI" id="CHEBI:58698"/>
        <dbReference type="ChEBI" id="CHEBI:59648"/>
        <dbReference type="ChEBI" id="CHEBI:90778"/>
        <dbReference type="ChEBI" id="CHEBI:232372"/>
        <dbReference type="EC" id="2.8.1.12"/>
    </reaction>
</comment>
<evidence type="ECO:0000313" key="11">
    <source>
        <dbReference type="EMBL" id="TDT90952.1"/>
    </source>
</evidence>
<dbReference type="AlphaFoldDB" id="A0AA94TQY2"/>
<evidence type="ECO:0000256" key="9">
    <source>
        <dbReference type="ARBA" id="ARBA00032474"/>
    </source>
</evidence>
<dbReference type="SUPFAM" id="SSF54690">
    <property type="entry name" value="Molybdopterin synthase subunit MoaE"/>
    <property type="match status" value="1"/>
</dbReference>
<dbReference type="EMBL" id="SOBK01000002">
    <property type="protein sequence ID" value="TDT90952.1"/>
    <property type="molecule type" value="Genomic_DNA"/>
</dbReference>
<comment type="similarity">
    <text evidence="2">Belongs to the MoaE family.</text>
</comment>
<dbReference type="InterPro" id="IPR036563">
    <property type="entry name" value="MoaE_sf"/>
</dbReference>
<dbReference type="Pfam" id="PF02391">
    <property type="entry name" value="MoaE"/>
    <property type="match status" value="1"/>
</dbReference>
<evidence type="ECO:0000256" key="3">
    <source>
        <dbReference type="ARBA" id="ARBA00011950"/>
    </source>
</evidence>
<dbReference type="EC" id="2.8.1.12" evidence="3"/>
<evidence type="ECO:0000256" key="1">
    <source>
        <dbReference type="ARBA" id="ARBA00005046"/>
    </source>
</evidence>
<evidence type="ECO:0000256" key="5">
    <source>
        <dbReference type="ARBA" id="ARBA00026066"/>
    </source>
</evidence>
<reference evidence="11 12" key="1">
    <citation type="submission" date="2019-03" db="EMBL/GenBank/DDBJ databases">
        <title>Genomic Encyclopedia of Type Strains, Phase IV (KMG-IV): sequencing the most valuable type-strain genomes for metagenomic binning, comparative biology and taxonomic classification.</title>
        <authorList>
            <person name="Goeker M."/>
        </authorList>
    </citation>
    <scope>NUCLEOTIDE SEQUENCE [LARGE SCALE GENOMIC DNA]</scope>
    <source>
        <strain evidence="11 12">DSM 101483</strain>
    </source>
</reference>
<evidence type="ECO:0000256" key="8">
    <source>
        <dbReference type="ARBA" id="ARBA00030781"/>
    </source>
</evidence>
<evidence type="ECO:0000256" key="7">
    <source>
        <dbReference type="ARBA" id="ARBA00030407"/>
    </source>
</evidence>
<evidence type="ECO:0000256" key="4">
    <source>
        <dbReference type="ARBA" id="ARBA00013858"/>
    </source>
</evidence>
<organism evidence="11 12">
    <name type="scientific">Pseudodesulfovibrio indicus</name>
    <dbReference type="NCBI Taxonomy" id="1716143"/>
    <lineage>
        <taxon>Bacteria</taxon>
        <taxon>Pseudomonadati</taxon>
        <taxon>Thermodesulfobacteriota</taxon>
        <taxon>Desulfovibrionia</taxon>
        <taxon>Desulfovibrionales</taxon>
        <taxon>Desulfovibrionaceae</taxon>
    </lineage>
</organism>
<protein>
    <recommendedName>
        <fullName evidence="4">Molybdopterin synthase catalytic subunit</fullName>
        <ecNumber evidence="3">2.8.1.12</ecNumber>
    </recommendedName>
    <alternativeName>
        <fullName evidence="8">MPT synthase subunit 2</fullName>
    </alternativeName>
    <alternativeName>
        <fullName evidence="6">Molybdenum cofactor biosynthesis protein E</fullName>
    </alternativeName>
    <alternativeName>
        <fullName evidence="7">Molybdopterin-converting factor large subunit</fullName>
    </alternativeName>
    <alternativeName>
        <fullName evidence="9">Molybdopterin-converting factor subunit 2</fullName>
    </alternativeName>
</protein>
<dbReference type="Proteomes" id="UP000295506">
    <property type="component" value="Unassembled WGS sequence"/>
</dbReference>
<evidence type="ECO:0000256" key="2">
    <source>
        <dbReference type="ARBA" id="ARBA00005426"/>
    </source>
</evidence>
<evidence type="ECO:0000256" key="10">
    <source>
        <dbReference type="ARBA" id="ARBA00049878"/>
    </source>
</evidence>
<evidence type="ECO:0000256" key="6">
    <source>
        <dbReference type="ARBA" id="ARBA00029745"/>
    </source>
</evidence>
<comment type="pathway">
    <text evidence="1">Cofactor biosynthesis; molybdopterin biosynthesis.</text>
</comment>
<proteinExistence type="inferred from homology"/>
<sequence length="143" mass="16013">MVVCPDTKEYPCPVLKRITKEFIMDINKALADLKKEPGFADNVGMMLVHNGVVRGWSRKDKGEVVAIEITPDYEKMEEIRQEIEAREGIFRAVAHANAGRMVPGDDVLFLIVAGDIRENVKPALADFLDRVKAEAVTKKEIFA</sequence>
<accession>A0AA94TQY2</accession>
<gene>
    <name evidence="11" type="ORF">EDC59_102386</name>
</gene>
<comment type="subunit">
    <text evidence="5">Heterotetramer of 2 MoaD subunits and 2 MoaE subunits. Also stable as homodimer. The enzyme changes between these two forms during catalysis.</text>
</comment>
<dbReference type="Gene3D" id="3.90.1170.40">
    <property type="entry name" value="Molybdopterin biosynthesis MoaE subunit"/>
    <property type="match status" value="1"/>
</dbReference>
<name>A0AA94TQY2_9BACT</name>
<dbReference type="InterPro" id="IPR003448">
    <property type="entry name" value="Mopterin_biosynth_MoaE"/>
</dbReference>
<evidence type="ECO:0000313" key="12">
    <source>
        <dbReference type="Proteomes" id="UP000295506"/>
    </source>
</evidence>
<dbReference type="GO" id="GO:0006777">
    <property type="term" value="P:Mo-molybdopterin cofactor biosynthetic process"/>
    <property type="evidence" value="ECO:0007669"/>
    <property type="project" value="InterPro"/>
</dbReference>